<dbReference type="EMBL" id="CP012275">
    <property type="protein sequence ID" value="AMV63104.1"/>
    <property type="molecule type" value="Genomic_DNA"/>
</dbReference>
<dbReference type="EMBL" id="CP012288">
    <property type="protein sequence ID" value="AMV67004.1"/>
    <property type="molecule type" value="Genomic_DNA"/>
</dbReference>
<sequence>MDSGNLLGLGFVLLGMWQFVAFFKTFNAYRKHAIKGTSGFAPYAFWSGLVYALIFLGMGISLIFNRLAEFLSGM</sequence>
<keyword evidence="1" id="KW-1133">Transmembrane helix</keyword>
<evidence type="ECO:0000313" key="4">
    <source>
        <dbReference type="Proteomes" id="UP000076244"/>
    </source>
</evidence>
<dbReference type="GeneID" id="57276430"/>
<feature type="transmembrane region" description="Helical" evidence="1">
    <location>
        <begin position="43"/>
        <end position="64"/>
    </location>
</feature>
<evidence type="ECO:0000313" key="2">
    <source>
        <dbReference type="EMBL" id="AMV63104.1"/>
    </source>
</evidence>
<keyword evidence="4" id="KW-1185">Reference proteome</keyword>
<dbReference type="Proteomes" id="UP000076405">
    <property type="component" value="Chromosome"/>
</dbReference>
<dbReference type="Proteomes" id="UP000076244">
    <property type="component" value="Chromosome"/>
</dbReference>
<gene>
    <name evidence="2" type="ORF">ADU70_1624</name>
    <name evidence="3" type="ORF">ADU72_1071</name>
</gene>
<dbReference type="RefSeq" id="WP_046871368.1">
    <property type="nucleotide sequence ID" value="NZ_BAAAXI010000186.1"/>
</dbReference>
<evidence type="ECO:0000313" key="5">
    <source>
        <dbReference type="Proteomes" id="UP000076405"/>
    </source>
</evidence>
<reference evidence="4 5" key="1">
    <citation type="journal article" date="2016" name="PLoS ONE">
        <title>The Identification of Novel Diagnostic Marker Genes for the Detection of Beer Spoiling Pediococcus damnosus Strains Using the BlAst Diagnostic Gene findEr.</title>
        <authorList>
            <person name="Behr J."/>
            <person name="Geissler A.J."/>
            <person name="Schmid J."/>
            <person name="Zehe A."/>
            <person name="Vogel R.F."/>
        </authorList>
    </citation>
    <scope>NUCLEOTIDE SEQUENCE [LARGE SCALE GENOMIC DNA]</scope>
    <source>
        <strain evidence="2 5">TMW 2.1533</strain>
        <strain evidence="3 4">TMW 2.1535</strain>
    </source>
</reference>
<evidence type="ECO:0008006" key="6">
    <source>
        <dbReference type="Google" id="ProtNLM"/>
    </source>
</evidence>
<dbReference type="AlphaFoldDB" id="A0AAC9B2D7"/>
<proteinExistence type="predicted"/>
<evidence type="ECO:0000256" key="1">
    <source>
        <dbReference type="SAM" id="Phobius"/>
    </source>
</evidence>
<protein>
    <recommendedName>
        <fullName evidence="6">Immunity protein</fullName>
    </recommendedName>
</protein>
<keyword evidence="1" id="KW-0812">Transmembrane</keyword>
<evidence type="ECO:0000313" key="3">
    <source>
        <dbReference type="EMBL" id="AMV67004.1"/>
    </source>
</evidence>
<feature type="transmembrane region" description="Helical" evidence="1">
    <location>
        <begin position="6"/>
        <end position="23"/>
    </location>
</feature>
<keyword evidence="1" id="KW-0472">Membrane</keyword>
<accession>A0AAC9B2D7</accession>
<organism evidence="2 5">
    <name type="scientific">Pediococcus damnosus</name>
    <dbReference type="NCBI Taxonomy" id="51663"/>
    <lineage>
        <taxon>Bacteria</taxon>
        <taxon>Bacillati</taxon>
        <taxon>Bacillota</taxon>
        <taxon>Bacilli</taxon>
        <taxon>Lactobacillales</taxon>
        <taxon>Lactobacillaceae</taxon>
        <taxon>Pediococcus</taxon>
    </lineage>
</organism>
<dbReference type="KEGG" id="pdm:ADU72_1071"/>
<name>A0AAC9B2D7_9LACO</name>